<evidence type="ECO:0000256" key="9">
    <source>
        <dbReference type="ARBA" id="ARBA00022958"/>
    </source>
</evidence>
<keyword evidence="10 17" id="KW-0520">NAD</keyword>
<dbReference type="GO" id="GO:0005524">
    <property type="term" value="F:ATP binding"/>
    <property type="evidence" value="ECO:0007669"/>
    <property type="project" value="UniProtKB-UniRule"/>
</dbReference>
<proteinExistence type="inferred from homology"/>
<keyword evidence="9 18" id="KW-0630">Potassium</keyword>
<evidence type="ECO:0000259" key="20">
    <source>
        <dbReference type="PROSITE" id="PS51383"/>
    </source>
</evidence>
<protein>
    <recommendedName>
        <fullName evidence="19">Bifunctional NAD(P)H-hydrate repair enzyme</fullName>
    </recommendedName>
    <alternativeName>
        <fullName evidence="19">Nicotinamide nucleotide repair protein</fullName>
    </alternativeName>
    <domain>
        <recommendedName>
            <fullName evidence="19">ADP-dependent (S)-NAD(P)H-hydrate dehydratase</fullName>
            <ecNumber evidence="19">4.2.1.136</ecNumber>
        </recommendedName>
        <alternativeName>
            <fullName evidence="19">ADP-dependent NAD(P)HX dehydratase</fullName>
        </alternativeName>
    </domain>
    <domain>
        <recommendedName>
            <fullName evidence="19">NAD(P)H-hydrate epimerase</fullName>
            <ecNumber evidence="19">5.1.99.6</ecNumber>
        </recommendedName>
    </domain>
</protein>
<comment type="cofactor">
    <cofactor evidence="18 19">
        <name>K(+)</name>
        <dbReference type="ChEBI" id="CHEBI:29103"/>
    </cofactor>
    <text evidence="18 19">Binds 1 potassium ion per subunit.</text>
</comment>
<feature type="binding site" evidence="18">
    <location>
        <position position="127"/>
    </location>
    <ligand>
        <name>K(+)</name>
        <dbReference type="ChEBI" id="CHEBI:29103"/>
    </ligand>
</feature>
<comment type="caution">
    <text evidence="18">Lacks conserved residue(s) required for the propagation of feature annotation.</text>
</comment>
<dbReference type="InterPro" id="IPR004443">
    <property type="entry name" value="YjeF_N_dom"/>
</dbReference>
<evidence type="ECO:0000256" key="12">
    <source>
        <dbReference type="ARBA" id="ARBA00023239"/>
    </source>
</evidence>
<dbReference type="InterPro" id="IPR000631">
    <property type="entry name" value="CARKD"/>
</dbReference>
<comment type="catalytic activity">
    <reaction evidence="2 18 19">
        <text>(6R)-NADPHX = (6S)-NADPHX</text>
        <dbReference type="Rhea" id="RHEA:32227"/>
        <dbReference type="ChEBI" id="CHEBI:64076"/>
        <dbReference type="ChEBI" id="CHEBI:64077"/>
        <dbReference type="EC" id="5.1.99.6"/>
    </reaction>
</comment>
<feature type="binding site" evidence="17">
    <location>
        <position position="377"/>
    </location>
    <ligand>
        <name>(6S)-NADPHX</name>
        <dbReference type="ChEBI" id="CHEBI:64076"/>
    </ligand>
</feature>
<dbReference type="PROSITE" id="PS51383">
    <property type="entry name" value="YJEF_C_3"/>
    <property type="match status" value="1"/>
</dbReference>
<comment type="subunit">
    <text evidence="17">Homotetramer.</text>
</comment>
<feature type="binding site" evidence="17">
    <location>
        <position position="325"/>
    </location>
    <ligand>
        <name>(6S)-NADPHX</name>
        <dbReference type="ChEBI" id="CHEBI:64076"/>
    </ligand>
</feature>
<keyword evidence="8 17" id="KW-0521">NADP</keyword>
<dbReference type="InterPro" id="IPR029056">
    <property type="entry name" value="Ribokinase-like"/>
</dbReference>
<dbReference type="GO" id="GO:0046496">
    <property type="term" value="P:nicotinamide nucleotide metabolic process"/>
    <property type="evidence" value="ECO:0007669"/>
    <property type="project" value="UniProtKB-UniRule"/>
</dbReference>
<accession>A0AAE3XKG5</accession>
<comment type="function">
    <text evidence="18">Catalyzes the epimerization of the S- and R-forms of NAD(P)HX, a damaged form of NAD(P)H that is a result of enzymatic or heat-dependent hydration. This is a prerequisite for the S-specific NAD(P)H-hydrate dehydratase to allow the repair of both epimers of NAD(P)HX.</text>
</comment>
<dbReference type="EC" id="4.2.1.136" evidence="19"/>
<dbReference type="Proteomes" id="UP001185092">
    <property type="component" value="Unassembled WGS sequence"/>
</dbReference>
<dbReference type="NCBIfam" id="TIGR00196">
    <property type="entry name" value="yjeF_cterm"/>
    <property type="match status" value="1"/>
</dbReference>
<feature type="binding site" evidence="17">
    <location>
        <position position="262"/>
    </location>
    <ligand>
        <name>(6S)-NADPHX</name>
        <dbReference type="ChEBI" id="CHEBI:64076"/>
    </ligand>
</feature>
<dbReference type="GO" id="GO:0052855">
    <property type="term" value="F:ADP-dependent NAD(P)H-hydrate dehydratase activity"/>
    <property type="evidence" value="ECO:0007669"/>
    <property type="project" value="UniProtKB-UniRule"/>
</dbReference>
<dbReference type="Pfam" id="PF03853">
    <property type="entry name" value="YjeF_N"/>
    <property type="match status" value="1"/>
</dbReference>
<feature type="binding site" evidence="17">
    <location>
        <begin position="412"/>
        <end position="416"/>
    </location>
    <ligand>
        <name>AMP</name>
        <dbReference type="ChEBI" id="CHEBI:456215"/>
    </ligand>
</feature>
<keyword evidence="6 17" id="KW-0547">Nucleotide-binding</keyword>
<dbReference type="AlphaFoldDB" id="A0AAE3XKG5"/>
<keyword evidence="23" id="KW-1185">Reference proteome</keyword>
<dbReference type="SUPFAM" id="SSF64153">
    <property type="entry name" value="YjeF N-terminal domain-like"/>
    <property type="match status" value="1"/>
</dbReference>
<dbReference type="SUPFAM" id="SSF53613">
    <property type="entry name" value="Ribokinase-like"/>
    <property type="match status" value="1"/>
</dbReference>
<evidence type="ECO:0000256" key="10">
    <source>
        <dbReference type="ARBA" id="ARBA00023027"/>
    </source>
</evidence>
<dbReference type="PANTHER" id="PTHR12592">
    <property type="entry name" value="ATP-DEPENDENT (S)-NAD(P)H-HYDRATE DEHYDRATASE FAMILY MEMBER"/>
    <property type="match status" value="1"/>
</dbReference>
<dbReference type="GO" id="GO:0110051">
    <property type="term" value="P:metabolite repair"/>
    <property type="evidence" value="ECO:0007669"/>
    <property type="project" value="TreeGrafter"/>
</dbReference>
<comment type="catalytic activity">
    <reaction evidence="1 18 19">
        <text>(6R)-NADHX = (6S)-NADHX</text>
        <dbReference type="Rhea" id="RHEA:32215"/>
        <dbReference type="ChEBI" id="CHEBI:64074"/>
        <dbReference type="ChEBI" id="CHEBI:64075"/>
        <dbReference type="EC" id="5.1.99.6"/>
    </reaction>
</comment>
<feature type="binding site" evidence="18">
    <location>
        <begin position="58"/>
        <end position="62"/>
    </location>
    <ligand>
        <name>(6S)-NADPHX</name>
        <dbReference type="ChEBI" id="CHEBI:64076"/>
    </ligand>
</feature>
<evidence type="ECO:0000256" key="16">
    <source>
        <dbReference type="ARBA" id="ARBA00049209"/>
    </source>
</evidence>
<keyword evidence="11 18" id="KW-0413">Isomerase</keyword>
<evidence type="ECO:0000256" key="14">
    <source>
        <dbReference type="ARBA" id="ARBA00025153"/>
    </source>
</evidence>
<comment type="caution">
    <text evidence="22">The sequence shown here is derived from an EMBL/GenBank/DDBJ whole genome shotgun (WGS) entry which is preliminary data.</text>
</comment>
<evidence type="ECO:0000256" key="11">
    <source>
        <dbReference type="ARBA" id="ARBA00023235"/>
    </source>
</evidence>
<feature type="binding site" evidence="17">
    <location>
        <position position="442"/>
    </location>
    <ligand>
        <name>(6S)-NADPHX</name>
        <dbReference type="ChEBI" id="CHEBI:64076"/>
    </ligand>
</feature>
<feature type="binding site" evidence="17">
    <location>
        <position position="441"/>
    </location>
    <ligand>
        <name>AMP</name>
        <dbReference type="ChEBI" id="CHEBI:456215"/>
    </ligand>
</feature>
<evidence type="ECO:0000256" key="4">
    <source>
        <dbReference type="ARBA" id="ARBA00009524"/>
    </source>
</evidence>
<dbReference type="NCBIfam" id="TIGR00197">
    <property type="entry name" value="yjeF_nterm"/>
    <property type="match status" value="1"/>
</dbReference>
<dbReference type="GO" id="GO:0052856">
    <property type="term" value="F:NAD(P)HX epimerase activity"/>
    <property type="evidence" value="ECO:0007669"/>
    <property type="project" value="UniProtKB-UniRule"/>
</dbReference>
<feature type="binding site" evidence="18">
    <location>
        <position position="163"/>
    </location>
    <ligand>
        <name>K(+)</name>
        <dbReference type="ChEBI" id="CHEBI:29103"/>
    </ligand>
</feature>
<dbReference type="InterPro" id="IPR030677">
    <property type="entry name" value="Nnr"/>
</dbReference>
<feature type="binding site" evidence="18">
    <location>
        <begin position="131"/>
        <end position="137"/>
    </location>
    <ligand>
        <name>(6S)-NADPHX</name>
        <dbReference type="ChEBI" id="CHEBI:64076"/>
    </ligand>
</feature>
<evidence type="ECO:0000256" key="7">
    <source>
        <dbReference type="ARBA" id="ARBA00022840"/>
    </source>
</evidence>
<comment type="function">
    <text evidence="14 19">Bifunctional enzyme that catalyzes the epimerization of the S- and R-forms of NAD(P)HX and the dehydration of the S-form of NAD(P)HX at the expense of ADP, which is converted to AMP. This allows the repair of both epimers of NAD(P)HX, a damaged form of NAD(P)H that is a result of enzymatic or heat-dependent hydration.</text>
</comment>
<evidence type="ECO:0000256" key="3">
    <source>
        <dbReference type="ARBA" id="ARBA00006001"/>
    </source>
</evidence>
<evidence type="ECO:0000313" key="23">
    <source>
        <dbReference type="Proteomes" id="UP001185092"/>
    </source>
</evidence>
<dbReference type="InterPro" id="IPR036652">
    <property type="entry name" value="YjeF_N_dom_sf"/>
</dbReference>
<dbReference type="EMBL" id="JAVDQD010000001">
    <property type="protein sequence ID" value="MDR6238175.1"/>
    <property type="molecule type" value="Genomic_DNA"/>
</dbReference>
<dbReference type="PROSITE" id="PS51385">
    <property type="entry name" value="YJEF_N"/>
    <property type="match status" value="1"/>
</dbReference>
<comment type="function">
    <text evidence="17">Catalyzes the dehydration of the S-form of NAD(P)HX at the expense of ADP, which is converted to AMP. Together with NAD(P)HX epimerase, which catalyzes the epimerization of the S- and R-forms, the enzyme allows the repair of both epimers of NAD(P)HX, a damaged form of NAD(P)H that is a result of enzymatic or heat-dependent hydration.</text>
</comment>
<comment type="catalytic activity">
    <reaction evidence="16 17 19">
        <text>(6S)-NADPHX + ADP = AMP + phosphate + NADPH + H(+)</text>
        <dbReference type="Rhea" id="RHEA:32235"/>
        <dbReference type="ChEBI" id="CHEBI:15378"/>
        <dbReference type="ChEBI" id="CHEBI:43474"/>
        <dbReference type="ChEBI" id="CHEBI:57783"/>
        <dbReference type="ChEBI" id="CHEBI:64076"/>
        <dbReference type="ChEBI" id="CHEBI:456215"/>
        <dbReference type="ChEBI" id="CHEBI:456216"/>
        <dbReference type="EC" id="4.2.1.136"/>
    </reaction>
</comment>
<comment type="similarity">
    <text evidence="17">Belongs to the NnrD/CARKD family.</text>
</comment>
<keyword evidence="7 17" id="KW-0067">ATP-binding</keyword>
<dbReference type="EC" id="5.1.99.6" evidence="19"/>
<evidence type="ECO:0000313" key="22">
    <source>
        <dbReference type="EMBL" id="MDR6238175.1"/>
    </source>
</evidence>
<comment type="similarity">
    <text evidence="18">Belongs to the NnrE/AIBP family.</text>
</comment>
<dbReference type="PANTHER" id="PTHR12592:SF0">
    <property type="entry name" value="ATP-DEPENDENT (S)-NAD(P)H-HYDRATE DEHYDRATASE"/>
    <property type="match status" value="1"/>
</dbReference>
<dbReference type="Pfam" id="PF01256">
    <property type="entry name" value="Carb_kinase"/>
    <property type="match status" value="1"/>
</dbReference>
<gene>
    <name evidence="18" type="primary">nnrE</name>
    <name evidence="17" type="synonym">nnrD</name>
    <name evidence="22" type="ORF">HNQ88_001151</name>
</gene>
<comment type="cofactor">
    <cofactor evidence="17">
        <name>Mg(2+)</name>
        <dbReference type="ChEBI" id="CHEBI:18420"/>
    </cofactor>
</comment>
<evidence type="ECO:0000256" key="17">
    <source>
        <dbReference type="HAMAP-Rule" id="MF_01965"/>
    </source>
</evidence>
<evidence type="ECO:0000256" key="8">
    <source>
        <dbReference type="ARBA" id="ARBA00022857"/>
    </source>
</evidence>
<evidence type="ECO:0000256" key="5">
    <source>
        <dbReference type="ARBA" id="ARBA00022723"/>
    </source>
</evidence>
<dbReference type="HAMAP" id="MF_01965">
    <property type="entry name" value="NADHX_dehydratase"/>
    <property type="match status" value="1"/>
</dbReference>
<keyword evidence="13" id="KW-0511">Multifunctional enzyme</keyword>
<reference evidence="22" key="1">
    <citation type="submission" date="2023-07" db="EMBL/GenBank/DDBJ databases">
        <title>Genomic Encyclopedia of Type Strains, Phase IV (KMG-IV): sequencing the most valuable type-strain genomes for metagenomic binning, comparative biology and taxonomic classification.</title>
        <authorList>
            <person name="Goeker M."/>
        </authorList>
    </citation>
    <scope>NUCLEOTIDE SEQUENCE</scope>
    <source>
        <strain evidence="22">DSM 26174</strain>
    </source>
</reference>
<comment type="catalytic activity">
    <reaction evidence="15 17 19">
        <text>(6S)-NADHX + ADP = AMP + phosphate + NADH + H(+)</text>
        <dbReference type="Rhea" id="RHEA:32223"/>
        <dbReference type="ChEBI" id="CHEBI:15378"/>
        <dbReference type="ChEBI" id="CHEBI:43474"/>
        <dbReference type="ChEBI" id="CHEBI:57945"/>
        <dbReference type="ChEBI" id="CHEBI:64074"/>
        <dbReference type="ChEBI" id="CHEBI:456215"/>
        <dbReference type="ChEBI" id="CHEBI:456216"/>
        <dbReference type="EC" id="4.2.1.136"/>
    </reaction>
</comment>
<feature type="domain" description="YjeF N-terminal" evidence="21">
    <location>
        <begin position="9"/>
        <end position="217"/>
    </location>
</feature>
<feature type="binding site" evidence="18">
    <location>
        <position position="160"/>
    </location>
    <ligand>
        <name>(6S)-NADPHX</name>
        <dbReference type="ChEBI" id="CHEBI:64076"/>
    </ligand>
</feature>
<evidence type="ECO:0000259" key="21">
    <source>
        <dbReference type="PROSITE" id="PS51385"/>
    </source>
</evidence>
<evidence type="ECO:0000256" key="2">
    <source>
        <dbReference type="ARBA" id="ARBA00000909"/>
    </source>
</evidence>
<sequence length="498" mass="53628">MKIFPAKTIKEIDALTIKNTPIRSIDLMENASRAFTLKFMSLIPDKKSKILILCGQGNNGGDGLAIARLLLFYGYHVKVVNIKHSSSSTEDHQINLKKLKSIGAPLLETNQIKQIQKEIISSKVIIDGMLGSGLDRPLKGLLKDIVECANQSSAIKFAIDISTGLYCDSPMESNIAFKADHTITFQIPKLAFLLPENFIWVGQWEIVNIGLHKTAIDNFISNNYYVDSNFIQNISPSRSKFDHKGTHGHALLVAGEKGKAGAAILCTQACLKSGAGLVTTQVPSKLADFIQLSAPEAMVIPDEGINIISSIEPSDKHSALGIGPGIGKDAITVRALKDLLSRDKLPPLILDADALNILSEHQEILDSLPEGSILTPHPKEFERLAGAWNNDFEKLELQKKLAKRINGIVIVKGAHTSIANSNGELFFNSTGNPGMAKGGSGDILTGLITGLRAKGSSALDAALLGVYLHGLAGDLAKQNLNEESMNAGDIIDFLSFNL</sequence>
<evidence type="ECO:0000256" key="1">
    <source>
        <dbReference type="ARBA" id="ARBA00000013"/>
    </source>
</evidence>
<dbReference type="GO" id="GO:0046872">
    <property type="term" value="F:metal ion binding"/>
    <property type="evidence" value="ECO:0007669"/>
    <property type="project" value="UniProtKB-UniRule"/>
</dbReference>
<organism evidence="22 23">
    <name type="scientific">Aureibacter tunicatorum</name>
    <dbReference type="NCBI Taxonomy" id="866807"/>
    <lineage>
        <taxon>Bacteria</taxon>
        <taxon>Pseudomonadati</taxon>
        <taxon>Bacteroidota</taxon>
        <taxon>Cytophagia</taxon>
        <taxon>Cytophagales</taxon>
        <taxon>Persicobacteraceae</taxon>
        <taxon>Aureibacter</taxon>
    </lineage>
</organism>
<dbReference type="HAMAP" id="MF_01966">
    <property type="entry name" value="NADHX_epimerase"/>
    <property type="match status" value="1"/>
</dbReference>
<name>A0AAE3XKG5_9BACT</name>
<dbReference type="Gene3D" id="3.40.50.10260">
    <property type="entry name" value="YjeF N-terminal domain"/>
    <property type="match status" value="1"/>
</dbReference>
<dbReference type="Gene3D" id="3.40.1190.20">
    <property type="match status" value="1"/>
</dbReference>
<evidence type="ECO:0000256" key="13">
    <source>
        <dbReference type="ARBA" id="ARBA00023268"/>
    </source>
</evidence>
<dbReference type="PIRSF" id="PIRSF017184">
    <property type="entry name" value="Nnr"/>
    <property type="match status" value="1"/>
</dbReference>
<comment type="similarity">
    <text evidence="3 19">In the N-terminal section; belongs to the NnrE/AIBP family.</text>
</comment>
<dbReference type="RefSeq" id="WP_309937641.1">
    <property type="nucleotide sequence ID" value="NZ_AP025305.1"/>
</dbReference>
<feature type="domain" description="YjeF C-terminal" evidence="20">
    <location>
        <begin position="227"/>
        <end position="498"/>
    </location>
</feature>
<feature type="binding site" evidence="18">
    <location>
        <position position="59"/>
    </location>
    <ligand>
        <name>K(+)</name>
        <dbReference type="ChEBI" id="CHEBI:29103"/>
    </ligand>
</feature>
<evidence type="ECO:0000256" key="6">
    <source>
        <dbReference type="ARBA" id="ARBA00022741"/>
    </source>
</evidence>
<evidence type="ECO:0000256" key="15">
    <source>
        <dbReference type="ARBA" id="ARBA00048238"/>
    </source>
</evidence>
<keyword evidence="5 18" id="KW-0479">Metal-binding</keyword>
<keyword evidence="12 17" id="KW-0456">Lyase</keyword>
<dbReference type="CDD" id="cd01171">
    <property type="entry name" value="YXKO-related"/>
    <property type="match status" value="1"/>
</dbReference>
<evidence type="ECO:0000256" key="19">
    <source>
        <dbReference type="PIRNR" id="PIRNR017184"/>
    </source>
</evidence>
<evidence type="ECO:0000256" key="18">
    <source>
        <dbReference type="HAMAP-Rule" id="MF_01966"/>
    </source>
</evidence>
<comment type="similarity">
    <text evidence="4 19">In the C-terminal section; belongs to the NnrD/CARKD family.</text>
</comment>